<evidence type="ECO:0000256" key="2">
    <source>
        <dbReference type="SAM" id="Phobius"/>
    </source>
</evidence>
<dbReference type="AlphaFoldDB" id="U5VWG1"/>
<gene>
    <name evidence="3" type="ORF">AFR_08560</name>
</gene>
<sequence length="277" mass="29030">MSTEYPQFATGYAQYPPAQDQYAAPVSAPPVTDQGEAFPPVAYPQEGAADYPEPVAYPQLTVPAGYPGEVPEASGLPQAGAYPPPSAYPTAPPWAAASPEPEPAPSYPGQAVTGHGGLLVPFPDEMQHASRAQPPAVWPVAIFTLFFGILGAFSASRRAGAARRGRNSTAPYWITYLVTLAAAGFVWFVMSAVVILPLVDSIQESSRLSAVQDAVVNDGQLKGANIDVTSAQCRAISDRNAAGMREYLCRLTLGDGHTGSLMLTADTDGHWTSPPGA</sequence>
<keyword evidence="2" id="KW-1133">Transmembrane helix</keyword>
<dbReference type="STRING" id="1246995.AFR_08560"/>
<keyword evidence="2" id="KW-0472">Membrane</keyword>
<keyword evidence="4" id="KW-1185">Reference proteome</keyword>
<dbReference type="OrthoDB" id="3294943at2"/>
<name>U5VWG1_9ACTN</name>
<feature type="transmembrane region" description="Helical" evidence="2">
    <location>
        <begin position="176"/>
        <end position="199"/>
    </location>
</feature>
<protein>
    <recommendedName>
        <fullName evidence="5">DUF4333 domain-containing protein</fullName>
    </recommendedName>
</protein>
<dbReference type="PATRIC" id="fig|1246995.3.peg.1741"/>
<dbReference type="RefSeq" id="WP_023359532.1">
    <property type="nucleotide sequence ID" value="NC_022657.1"/>
</dbReference>
<feature type="region of interest" description="Disordered" evidence="1">
    <location>
        <begin position="23"/>
        <end position="50"/>
    </location>
</feature>
<feature type="transmembrane region" description="Helical" evidence="2">
    <location>
        <begin position="136"/>
        <end position="155"/>
    </location>
</feature>
<proteinExistence type="predicted"/>
<evidence type="ECO:0000256" key="1">
    <source>
        <dbReference type="SAM" id="MobiDB-lite"/>
    </source>
</evidence>
<dbReference type="HOGENOM" id="CLU_1003368_0_0_11"/>
<reference evidence="3 4" key="1">
    <citation type="journal article" date="2014" name="J. Biotechnol.">
        <title>Complete genome sequence of the actinobacterium Actinoplanes friuliensis HAG 010964, producer of the lipopeptide antibiotic friulimycin.</title>
        <authorList>
            <person name="Ruckert C."/>
            <person name="Szczepanowski R."/>
            <person name="Albersmeier A."/>
            <person name="Goesmann A."/>
            <person name="Fischer N."/>
            <person name="Steinkamper A."/>
            <person name="Puhler A."/>
            <person name="Biener R."/>
            <person name="Schwartz D."/>
            <person name="Kalinowski J."/>
        </authorList>
    </citation>
    <scope>NUCLEOTIDE SEQUENCE [LARGE SCALE GENOMIC DNA]</scope>
    <source>
        <strain evidence="3 4">DSM 7358</strain>
    </source>
</reference>
<dbReference type="EMBL" id="CP006272">
    <property type="protein sequence ID" value="AGZ40001.1"/>
    <property type="molecule type" value="Genomic_DNA"/>
</dbReference>
<dbReference type="Proteomes" id="UP000017746">
    <property type="component" value="Chromosome"/>
</dbReference>
<evidence type="ECO:0000313" key="3">
    <source>
        <dbReference type="EMBL" id="AGZ40001.1"/>
    </source>
</evidence>
<dbReference type="KEGG" id="afs:AFR_08560"/>
<evidence type="ECO:0008006" key="5">
    <source>
        <dbReference type="Google" id="ProtNLM"/>
    </source>
</evidence>
<feature type="region of interest" description="Disordered" evidence="1">
    <location>
        <begin position="90"/>
        <end position="110"/>
    </location>
</feature>
<evidence type="ECO:0000313" key="4">
    <source>
        <dbReference type="Proteomes" id="UP000017746"/>
    </source>
</evidence>
<keyword evidence="2" id="KW-0812">Transmembrane</keyword>
<accession>U5VWG1</accession>
<organism evidence="3 4">
    <name type="scientific">Actinoplanes friuliensis DSM 7358</name>
    <dbReference type="NCBI Taxonomy" id="1246995"/>
    <lineage>
        <taxon>Bacteria</taxon>
        <taxon>Bacillati</taxon>
        <taxon>Actinomycetota</taxon>
        <taxon>Actinomycetes</taxon>
        <taxon>Micromonosporales</taxon>
        <taxon>Micromonosporaceae</taxon>
        <taxon>Actinoplanes</taxon>
    </lineage>
</organism>
<dbReference type="eggNOG" id="ENOG5030W37">
    <property type="taxonomic scope" value="Bacteria"/>
</dbReference>